<dbReference type="GO" id="GO:0140663">
    <property type="term" value="F:ATP-dependent FeS chaperone activity"/>
    <property type="evidence" value="ECO:0007669"/>
    <property type="project" value="InterPro"/>
</dbReference>
<evidence type="ECO:0000256" key="1">
    <source>
        <dbReference type="ARBA" id="ARBA00007352"/>
    </source>
</evidence>
<comment type="similarity">
    <text evidence="8">Belongs to the Mrp/NBP35 ATP-binding proteins family.</text>
</comment>
<sequence>MTEEAILEALRVVEDPEVRRSIVELEMVKRIEIDGSKVDVEVLLTIRGCPLRTVIEDQVREAILAVPGVTSATVTIGTMTDEERDRFAAKLRGTPEQTAESPLLNPHSTTRFIAVASGKGGVGKSTVTANLAVAFARLGYRVGVVDADIYGFSLPSIFGIADVKPVVVSNLILPVQTHDVKVVSMHFFVPENRPVIWRGPMLGKMLRNFFQEVHWGELDVMLLDLPPGTGDVALDVHNMLPKSKELIVTTPHPNAADVAVRAGLMAQQVHHDIIGVIENMAYYQCDQCGEKAYLFGRGGGDQVAETLGTQLLAQIPIGATGKATGIFTADSLQGEAFYELAIGLASTLEMTPTKRKE</sequence>
<dbReference type="InterPro" id="IPR000808">
    <property type="entry name" value="Mrp-like_CS"/>
</dbReference>
<dbReference type="Pfam" id="PF10609">
    <property type="entry name" value="ParA"/>
    <property type="match status" value="1"/>
</dbReference>
<evidence type="ECO:0000256" key="2">
    <source>
        <dbReference type="ARBA" id="ARBA00008205"/>
    </source>
</evidence>
<comment type="subunit">
    <text evidence="8">Homodimer.</text>
</comment>
<keyword evidence="8" id="KW-0378">Hydrolase</keyword>
<keyword evidence="4 8" id="KW-0547">Nucleotide-binding</keyword>
<dbReference type="Gene3D" id="3.40.50.300">
    <property type="entry name" value="P-loop containing nucleotide triphosphate hydrolases"/>
    <property type="match status" value="1"/>
</dbReference>
<dbReference type="InterPro" id="IPR027417">
    <property type="entry name" value="P-loop_NTPase"/>
</dbReference>
<dbReference type="InterPro" id="IPR034904">
    <property type="entry name" value="FSCA_dom_sf"/>
</dbReference>
<comment type="function">
    <text evidence="8">Binds and transfers iron-sulfur (Fe-S) clusters to target apoproteins. Can hydrolyze ATP.</text>
</comment>
<evidence type="ECO:0000256" key="5">
    <source>
        <dbReference type="ARBA" id="ARBA00022840"/>
    </source>
</evidence>
<keyword evidence="7 8" id="KW-0411">Iron-sulfur</keyword>
<proteinExistence type="inferred from homology"/>
<comment type="similarity">
    <text evidence="2">In the C-terminal section; belongs to the Mrp/NBP35 ATP-binding proteins family.</text>
</comment>
<evidence type="ECO:0000256" key="8">
    <source>
        <dbReference type="HAMAP-Rule" id="MF_02040"/>
    </source>
</evidence>
<dbReference type="GO" id="GO:0005524">
    <property type="term" value="F:ATP binding"/>
    <property type="evidence" value="ECO:0007669"/>
    <property type="project" value="UniProtKB-UniRule"/>
</dbReference>
<feature type="binding site" evidence="8">
    <location>
        <begin position="118"/>
        <end position="125"/>
    </location>
    <ligand>
        <name>ATP</name>
        <dbReference type="ChEBI" id="CHEBI:30616"/>
    </ligand>
</feature>
<keyword evidence="3 8" id="KW-0479">Metal-binding</keyword>
<dbReference type="GO" id="GO:0016887">
    <property type="term" value="F:ATP hydrolysis activity"/>
    <property type="evidence" value="ECO:0007669"/>
    <property type="project" value="UniProtKB-UniRule"/>
</dbReference>
<keyword evidence="11" id="KW-1185">Reference proteome</keyword>
<dbReference type="CDD" id="cd02037">
    <property type="entry name" value="Mrp_NBP35"/>
    <property type="match status" value="1"/>
</dbReference>
<evidence type="ECO:0000313" key="10">
    <source>
        <dbReference type="EMBL" id="PWI58987.1"/>
    </source>
</evidence>
<dbReference type="PANTHER" id="PTHR42961:SF2">
    <property type="entry name" value="IRON-SULFUR PROTEIN NUBPL"/>
    <property type="match status" value="1"/>
</dbReference>
<dbReference type="OrthoDB" id="9809679at2"/>
<comment type="caution">
    <text evidence="10">The sequence shown here is derived from an EMBL/GenBank/DDBJ whole genome shotgun (WGS) entry which is preliminary data.</text>
</comment>
<dbReference type="SUPFAM" id="SSF52540">
    <property type="entry name" value="P-loop containing nucleoside triphosphate hydrolases"/>
    <property type="match status" value="1"/>
</dbReference>
<evidence type="ECO:0000256" key="3">
    <source>
        <dbReference type="ARBA" id="ARBA00022723"/>
    </source>
</evidence>
<dbReference type="GO" id="GO:0046872">
    <property type="term" value="F:metal ion binding"/>
    <property type="evidence" value="ECO:0007669"/>
    <property type="project" value="UniProtKB-KW"/>
</dbReference>
<gene>
    <name evidence="10" type="ORF">BM613_00675</name>
</gene>
<keyword evidence="5 8" id="KW-0067">ATP-binding</keyword>
<dbReference type="Proteomes" id="UP000245380">
    <property type="component" value="Unassembled WGS sequence"/>
</dbReference>
<comment type="similarity">
    <text evidence="1">In the N-terminal section; belongs to the MIP18 family.</text>
</comment>
<dbReference type="PANTHER" id="PTHR42961">
    <property type="entry name" value="IRON-SULFUR PROTEIN NUBPL"/>
    <property type="match status" value="1"/>
</dbReference>
<evidence type="ECO:0000256" key="6">
    <source>
        <dbReference type="ARBA" id="ARBA00023004"/>
    </source>
</evidence>
<dbReference type="InterPro" id="IPR019591">
    <property type="entry name" value="Mrp/NBP35_ATP-bd"/>
</dbReference>
<dbReference type="InterPro" id="IPR002744">
    <property type="entry name" value="MIP18-like"/>
</dbReference>
<dbReference type="EMBL" id="MPDK01000002">
    <property type="protein sequence ID" value="PWI58987.1"/>
    <property type="molecule type" value="Genomic_DNA"/>
</dbReference>
<dbReference type="InterPro" id="IPR044304">
    <property type="entry name" value="NUBPL-like"/>
</dbReference>
<dbReference type="GO" id="GO:0051539">
    <property type="term" value="F:4 iron, 4 sulfur cluster binding"/>
    <property type="evidence" value="ECO:0007669"/>
    <property type="project" value="TreeGrafter"/>
</dbReference>
<evidence type="ECO:0000256" key="7">
    <source>
        <dbReference type="ARBA" id="ARBA00023014"/>
    </source>
</evidence>
<evidence type="ECO:0000256" key="4">
    <source>
        <dbReference type="ARBA" id="ARBA00022741"/>
    </source>
</evidence>
<protein>
    <recommendedName>
        <fullName evidence="8">Iron-sulfur cluster carrier protein</fullName>
    </recommendedName>
</protein>
<dbReference type="InterPro" id="IPR033756">
    <property type="entry name" value="YlxH/NBP35"/>
</dbReference>
<feature type="domain" description="MIP18 family-like" evidence="9">
    <location>
        <begin position="3"/>
        <end position="74"/>
    </location>
</feature>
<evidence type="ECO:0000313" key="11">
    <source>
        <dbReference type="Proteomes" id="UP000245380"/>
    </source>
</evidence>
<evidence type="ECO:0000259" key="9">
    <source>
        <dbReference type="Pfam" id="PF01883"/>
    </source>
</evidence>
<dbReference type="AlphaFoldDB" id="A0A2U3DCH9"/>
<accession>A0A2U3DCH9</accession>
<dbReference type="Pfam" id="PF01883">
    <property type="entry name" value="FeS_assembly_P"/>
    <property type="match status" value="1"/>
</dbReference>
<reference evidence="10 11" key="1">
    <citation type="submission" date="2016-11" db="EMBL/GenBank/DDBJ databases">
        <title>Comparative genomics of Acidibacillus ferroxidans species.</title>
        <authorList>
            <person name="Oliveira G."/>
            <person name="Nunes G."/>
            <person name="Oliveira R."/>
            <person name="Araujo F."/>
            <person name="Salim A."/>
            <person name="Scholte L."/>
            <person name="Morais D."/>
            <person name="Nancucheo I."/>
            <person name="Johnson D.B."/>
            <person name="Grail B."/>
            <person name="Bittencourt J."/>
            <person name="Valadares R."/>
        </authorList>
    </citation>
    <scope>NUCLEOTIDE SEQUENCE [LARGE SCALE GENOMIC DNA]</scope>
    <source>
        <strain evidence="10 11">Y002</strain>
    </source>
</reference>
<dbReference type="PROSITE" id="PS01215">
    <property type="entry name" value="MRP"/>
    <property type="match status" value="1"/>
</dbReference>
<dbReference type="Gene3D" id="3.30.300.130">
    <property type="entry name" value="Fe-S cluster assembly (FSCA)"/>
    <property type="match status" value="1"/>
</dbReference>
<dbReference type="HAMAP" id="MF_02040">
    <property type="entry name" value="Mrp_NBP35"/>
    <property type="match status" value="1"/>
</dbReference>
<organism evidence="10 11">
    <name type="scientific">Sulfoacidibacillus thermotolerans</name>
    <name type="common">Acidibacillus sulfuroxidans</name>
    <dbReference type="NCBI Taxonomy" id="1765684"/>
    <lineage>
        <taxon>Bacteria</taxon>
        <taxon>Bacillati</taxon>
        <taxon>Bacillota</taxon>
        <taxon>Bacilli</taxon>
        <taxon>Bacillales</taxon>
        <taxon>Alicyclobacillaceae</taxon>
        <taxon>Sulfoacidibacillus</taxon>
    </lineage>
</organism>
<dbReference type="SUPFAM" id="SSF117916">
    <property type="entry name" value="Fe-S cluster assembly (FSCA) domain-like"/>
    <property type="match status" value="1"/>
</dbReference>
<dbReference type="GO" id="GO:0016226">
    <property type="term" value="P:iron-sulfur cluster assembly"/>
    <property type="evidence" value="ECO:0007669"/>
    <property type="project" value="InterPro"/>
</dbReference>
<name>A0A2U3DCH9_SULT2</name>
<keyword evidence="6 8" id="KW-0408">Iron</keyword>